<evidence type="ECO:0000313" key="1">
    <source>
        <dbReference type="EMBL" id="TBU61808.1"/>
    </source>
</evidence>
<sequence length="65" mass="7578">MATRYDTATNRNRGMDRDHSGNSWFWWDTDGMNLSCHWHAYHAAVELPGSEPLTQQGGRRFRHST</sequence>
<protein>
    <submittedName>
        <fullName evidence="1">Uncharacterized protein</fullName>
    </submittedName>
</protein>
<proteinExistence type="predicted"/>
<dbReference type="EMBL" id="ML145096">
    <property type="protein sequence ID" value="TBU61808.1"/>
    <property type="molecule type" value="Genomic_DNA"/>
</dbReference>
<dbReference type="AlphaFoldDB" id="A0A4V2K8Y6"/>
<gene>
    <name evidence="1" type="ORF">BD310DRAFT_919914</name>
</gene>
<accession>A0A4V2K8Y6</accession>
<reference evidence="1 2" key="1">
    <citation type="submission" date="2019-01" db="EMBL/GenBank/DDBJ databases">
        <title>Draft genome sequences of three monokaryotic isolates of the white-rot basidiomycete fungus Dichomitus squalens.</title>
        <authorList>
            <consortium name="DOE Joint Genome Institute"/>
            <person name="Lopez S.C."/>
            <person name="Andreopoulos B."/>
            <person name="Pangilinan J."/>
            <person name="Lipzen A."/>
            <person name="Riley R."/>
            <person name="Ahrendt S."/>
            <person name="Ng V."/>
            <person name="Barry K."/>
            <person name="Daum C."/>
            <person name="Grigoriev I.V."/>
            <person name="Hilden K.S."/>
            <person name="Makela M.R."/>
            <person name="de Vries R.P."/>
        </authorList>
    </citation>
    <scope>NUCLEOTIDE SEQUENCE [LARGE SCALE GENOMIC DNA]</scope>
    <source>
        <strain evidence="1 2">CBS 464.89</strain>
    </source>
</reference>
<keyword evidence="2" id="KW-1185">Reference proteome</keyword>
<evidence type="ECO:0000313" key="2">
    <source>
        <dbReference type="Proteomes" id="UP000292082"/>
    </source>
</evidence>
<name>A0A4V2K8Y6_9APHY</name>
<organism evidence="1 2">
    <name type="scientific">Dichomitus squalens</name>
    <dbReference type="NCBI Taxonomy" id="114155"/>
    <lineage>
        <taxon>Eukaryota</taxon>
        <taxon>Fungi</taxon>
        <taxon>Dikarya</taxon>
        <taxon>Basidiomycota</taxon>
        <taxon>Agaricomycotina</taxon>
        <taxon>Agaricomycetes</taxon>
        <taxon>Polyporales</taxon>
        <taxon>Polyporaceae</taxon>
        <taxon>Dichomitus</taxon>
    </lineage>
</organism>
<dbReference type="Proteomes" id="UP000292082">
    <property type="component" value="Unassembled WGS sequence"/>
</dbReference>